<dbReference type="RefSeq" id="WP_015469756.1">
    <property type="nucleotide sequence ID" value="NC_020813.1"/>
</dbReference>
<dbReference type="GO" id="GO:0008716">
    <property type="term" value="F:D-alanine-D-alanine ligase activity"/>
    <property type="evidence" value="ECO:0007669"/>
    <property type="project" value="InterPro"/>
</dbReference>
<dbReference type="PATRIC" id="fig|1184267.3.peg.1064"/>
<name>M4VB67_9BACT</name>
<dbReference type="KEGG" id="bex:A11Q_1050"/>
<dbReference type="OrthoDB" id="9800957at2"/>
<keyword evidence="7" id="KW-1185">Reference proteome</keyword>
<dbReference type="GO" id="GO:0071555">
    <property type="term" value="P:cell wall organization"/>
    <property type="evidence" value="ECO:0007669"/>
    <property type="project" value="UniProtKB-KW"/>
</dbReference>
<dbReference type="Gene3D" id="3.30.470.20">
    <property type="entry name" value="ATP-grasp fold, B domain"/>
    <property type="match status" value="1"/>
</dbReference>
<dbReference type="Gene3D" id="3.30.1490.20">
    <property type="entry name" value="ATP-grasp fold, A domain"/>
    <property type="match status" value="1"/>
</dbReference>
<dbReference type="GO" id="GO:0046872">
    <property type="term" value="F:metal ion binding"/>
    <property type="evidence" value="ECO:0007669"/>
    <property type="project" value="InterPro"/>
</dbReference>
<dbReference type="InterPro" id="IPR016185">
    <property type="entry name" value="PreATP-grasp_dom_sf"/>
</dbReference>
<reference evidence="6 7" key="1">
    <citation type="journal article" date="2013" name="ISME J.">
        <title>By their genes ye shall know them: genomic signatures of predatory bacteria.</title>
        <authorList>
            <person name="Pasternak Z."/>
            <person name="Pietrokovski S."/>
            <person name="Rotem O."/>
            <person name="Gophna U."/>
            <person name="Lurie-Weinberger M.N."/>
            <person name="Jurkevitch E."/>
        </authorList>
    </citation>
    <scope>NUCLEOTIDE SEQUENCE [LARGE SCALE GENOMIC DNA]</scope>
    <source>
        <strain evidence="6 7">JSS</strain>
    </source>
</reference>
<dbReference type="HOGENOM" id="CLU_039268_2_0_7"/>
<keyword evidence="3" id="KW-0961">Cell wall biogenesis/degradation</keyword>
<dbReference type="AlphaFoldDB" id="M4VB67"/>
<dbReference type="Pfam" id="PF07478">
    <property type="entry name" value="Dala_Dala_lig_C"/>
    <property type="match status" value="1"/>
</dbReference>
<dbReference type="PANTHER" id="PTHR23132:SF26">
    <property type="entry name" value="BLR7451 PROTEIN"/>
    <property type="match status" value="1"/>
</dbReference>
<dbReference type="STRING" id="1184267.A11Q_1050"/>
<dbReference type="GO" id="GO:0005524">
    <property type="term" value="F:ATP binding"/>
    <property type="evidence" value="ECO:0007669"/>
    <property type="project" value="UniProtKB-UniRule"/>
</dbReference>
<feature type="domain" description="ATP-grasp" evidence="5">
    <location>
        <begin position="117"/>
        <end position="329"/>
    </location>
</feature>
<proteinExistence type="inferred from homology"/>
<dbReference type="SUPFAM" id="SSF52440">
    <property type="entry name" value="PreATP-grasp domain"/>
    <property type="match status" value="1"/>
</dbReference>
<comment type="similarity">
    <text evidence="1">Belongs to the D-alanine--D-alanine ligase family.</text>
</comment>
<dbReference type="EMBL" id="CP003537">
    <property type="protein sequence ID" value="AGH95266.1"/>
    <property type="molecule type" value="Genomic_DNA"/>
</dbReference>
<dbReference type="Proteomes" id="UP000012040">
    <property type="component" value="Chromosome"/>
</dbReference>
<dbReference type="PANTHER" id="PTHR23132">
    <property type="entry name" value="D-ALANINE--D-ALANINE LIGASE"/>
    <property type="match status" value="1"/>
</dbReference>
<gene>
    <name evidence="6" type="ORF">A11Q_1050</name>
</gene>
<keyword evidence="2" id="KW-0436">Ligase</keyword>
<evidence type="ECO:0000256" key="2">
    <source>
        <dbReference type="ARBA" id="ARBA00022598"/>
    </source>
</evidence>
<dbReference type="SUPFAM" id="SSF56059">
    <property type="entry name" value="Glutathione synthetase ATP-binding domain-like"/>
    <property type="match status" value="1"/>
</dbReference>
<keyword evidence="4" id="KW-0067">ATP-binding</keyword>
<evidence type="ECO:0000259" key="5">
    <source>
        <dbReference type="PROSITE" id="PS50975"/>
    </source>
</evidence>
<evidence type="ECO:0000256" key="3">
    <source>
        <dbReference type="ARBA" id="ARBA00023316"/>
    </source>
</evidence>
<dbReference type="InterPro" id="IPR011095">
    <property type="entry name" value="Dala_Dala_lig_C"/>
</dbReference>
<sequence>MRALKILLLFDLSVNIPTEEYGEYWKTPDWKTEKDVKDALTRLGHEVIPLGIHNDIEHLLKTVQVLKPDLVFNLSEAFNGNRDFEPNMAALMQLIGVPFTGTGPLGLQLCKDKGLTKVILSHHRIRTPRFLVAKKSHPLRSLKKFQFPAFVKPLQLESSEGISQLSYVENEKDALARVKYIHERLEVDAIVEEFIDGRELYVGILGNEKLTVFPPRELFFKEVPDDEPKFATFRSKWDQEYRKKWGIDSGWAASMPEAMQKKLNETCKKIYRLLHIQGYGRIDLRVKENGEIYFIEANPNPSISKSEDFALSAGKADLSYDDLMAKIISLAMS</sequence>
<evidence type="ECO:0000313" key="7">
    <source>
        <dbReference type="Proteomes" id="UP000012040"/>
    </source>
</evidence>
<dbReference type="PROSITE" id="PS50975">
    <property type="entry name" value="ATP_GRASP"/>
    <property type="match status" value="1"/>
</dbReference>
<keyword evidence="4" id="KW-0547">Nucleotide-binding</keyword>
<evidence type="ECO:0000313" key="6">
    <source>
        <dbReference type="EMBL" id="AGH95266.1"/>
    </source>
</evidence>
<accession>M4VB67</accession>
<evidence type="ECO:0000256" key="4">
    <source>
        <dbReference type="PROSITE-ProRule" id="PRU00409"/>
    </source>
</evidence>
<organism evidence="6 7">
    <name type="scientific">Pseudobdellovibrio exovorus JSS</name>
    <dbReference type="NCBI Taxonomy" id="1184267"/>
    <lineage>
        <taxon>Bacteria</taxon>
        <taxon>Pseudomonadati</taxon>
        <taxon>Bdellovibrionota</taxon>
        <taxon>Bdellovibrionia</taxon>
        <taxon>Bdellovibrionales</taxon>
        <taxon>Pseudobdellovibrionaceae</taxon>
        <taxon>Pseudobdellovibrio</taxon>
    </lineage>
</organism>
<protein>
    <recommendedName>
        <fullName evidence="5">ATP-grasp domain-containing protein</fullName>
    </recommendedName>
</protein>
<dbReference type="InterPro" id="IPR011761">
    <property type="entry name" value="ATP-grasp"/>
</dbReference>
<evidence type="ECO:0000256" key="1">
    <source>
        <dbReference type="ARBA" id="ARBA00010871"/>
    </source>
</evidence>
<dbReference type="InterPro" id="IPR013815">
    <property type="entry name" value="ATP_grasp_subdomain_1"/>
</dbReference>
<dbReference type="eggNOG" id="COG1181">
    <property type="taxonomic scope" value="Bacteria"/>
</dbReference>